<feature type="transmembrane region" description="Helical" evidence="7">
    <location>
        <begin position="295"/>
        <end position="312"/>
    </location>
</feature>
<dbReference type="Pfam" id="PF01757">
    <property type="entry name" value="Acyl_transf_3"/>
    <property type="match status" value="1"/>
</dbReference>
<evidence type="ECO:0000256" key="4">
    <source>
        <dbReference type="ARBA" id="ARBA00022692"/>
    </source>
</evidence>
<dbReference type="AlphaFoldDB" id="K6GSM2"/>
<feature type="transmembrane region" description="Helical" evidence="7">
    <location>
        <begin position="49"/>
        <end position="68"/>
    </location>
</feature>
<evidence type="ECO:0000256" key="2">
    <source>
        <dbReference type="ARBA" id="ARBA00007400"/>
    </source>
</evidence>
<organism evidence="9 10">
    <name type="scientific">Solidesulfovibrio magneticus str. Maddingley MBC34</name>
    <dbReference type="NCBI Taxonomy" id="1206767"/>
    <lineage>
        <taxon>Bacteria</taxon>
        <taxon>Pseudomonadati</taxon>
        <taxon>Thermodesulfobacteriota</taxon>
        <taxon>Desulfovibrionia</taxon>
        <taxon>Desulfovibrionales</taxon>
        <taxon>Desulfovibrionaceae</taxon>
        <taxon>Solidesulfovibrio</taxon>
    </lineage>
</organism>
<dbReference type="PANTHER" id="PTHR40074:SF2">
    <property type="entry name" value="O-ACETYLTRANSFERASE WECH"/>
    <property type="match status" value="1"/>
</dbReference>
<comment type="subcellular location">
    <subcellularLocation>
        <location evidence="1">Cell membrane</location>
        <topology evidence="1">Multi-pass membrane protein</topology>
    </subcellularLocation>
</comment>
<dbReference type="Proteomes" id="UP000006272">
    <property type="component" value="Unassembled WGS sequence"/>
</dbReference>
<dbReference type="EMBL" id="ALAO01000105">
    <property type="protein sequence ID" value="EKO39925.1"/>
    <property type="molecule type" value="Genomic_DNA"/>
</dbReference>
<feature type="transmembrane region" description="Helical" evidence="7">
    <location>
        <begin position="137"/>
        <end position="155"/>
    </location>
</feature>
<feature type="transmembrane region" description="Helical" evidence="7">
    <location>
        <begin position="225"/>
        <end position="242"/>
    </location>
</feature>
<accession>K6GSM2</accession>
<evidence type="ECO:0000313" key="10">
    <source>
        <dbReference type="Proteomes" id="UP000006272"/>
    </source>
</evidence>
<feature type="domain" description="Acyltransferase 3" evidence="8">
    <location>
        <begin position="21"/>
        <end position="340"/>
    </location>
</feature>
<sequence length="367" mass="40733">MSDAATKHAPAAGSRSQRLGQVDLLKGLAIVCVLIQHCLTMPMLDASWYLLHIGQAVPLFMVLMGYNARRSALAARSPAPLYSGRYFQKYFRRILYPFCFILAGNLAFAWLDSLVYGRPAPQLDYSLFLGRLPAEGVGNYFVPVLFQFILVFPLLNRWRDKHPPSFVWGCLALDVAFELLCRDLPLGQPLAAFLYTGCLLRYLFAVALGVWLAQVRPDGRLTAGEWAGVAVSLGLLLAWYAANGSWQPFNPLSGGISCLIAGYPLGLAALGLRLLPVTPRRAVGRLVAAFGQNSYHIYLVQMLYFISIYRFLDLLVFSKLMPGDGRFLVAMAVHVPACLLLGRLFQRVESRVWDLLTRGKSPDRTTA</sequence>
<feature type="transmembrane region" description="Helical" evidence="7">
    <location>
        <begin position="254"/>
        <end position="275"/>
    </location>
</feature>
<protein>
    <submittedName>
        <fullName evidence="9">Putative acyltransferase</fullName>
    </submittedName>
</protein>
<dbReference type="GO" id="GO:0016413">
    <property type="term" value="F:O-acetyltransferase activity"/>
    <property type="evidence" value="ECO:0007669"/>
    <property type="project" value="TreeGrafter"/>
</dbReference>
<dbReference type="InterPro" id="IPR002656">
    <property type="entry name" value="Acyl_transf_3_dom"/>
</dbReference>
<evidence type="ECO:0000256" key="6">
    <source>
        <dbReference type="ARBA" id="ARBA00023136"/>
    </source>
</evidence>
<keyword evidence="3" id="KW-1003">Cell membrane</keyword>
<evidence type="ECO:0000256" key="7">
    <source>
        <dbReference type="SAM" id="Phobius"/>
    </source>
</evidence>
<keyword evidence="9" id="KW-0808">Transferase</keyword>
<name>K6GSM2_9BACT</name>
<evidence type="ECO:0000256" key="1">
    <source>
        <dbReference type="ARBA" id="ARBA00004651"/>
    </source>
</evidence>
<evidence type="ECO:0000313" key="9">
    <source>
        <dbReference type="EMBL" id="EKO39925.1"/>
    </source>
</evidence>
<feature type="transmembrane region" description="Helical" evidence="7">
    <location>
        <begin position="167"/>
        <end position="186"/>
    </location>
</feature>
<keyword evidence="4 7" id="KW-0812">Transmembrane</keyword>
<comment type="similarity">
    <text evidence="2">Belongs to the acyltransferase 3 family.</text>
</comment>
<dbReference type="GO" id="GO:0005886">
    <property type="term" value="C:plasma membrane"/>
    <property type="evidence" value="ECO:0007669"/>
    <property type="project" value="UniProtKB-SubCell"/>
</dbReference>
<feature type="transmembrane region" description="Helical" evidence="7">
    <location>
        <begin position="192"/>
        <end position="213"/>
    </location>
</feature>
<dbReference type="GO" id="GO:0009246">
    <property type="term" value="P:enterobacterial common antigen biosynthetic process"/>
    <property type="evidence" value="ECO:0007669"/>
    <property type="project" value="TreeGrafter"/>
</dbReference>
<feature type="transmembrane region" description="Helical" evidence="7">
    <location>
        <begin position="327"/>
        <end position="345"/>
    </location>
</feature>
<keyword evidence="6 7" id="KW-0472">Membrane</keyword>
<evidence type="ECO:0000256" key="3">
    <source>
        <dbReference type="ARBA" id="ARBA00022475"/>
    </source>
</evidence>
<keyword evidence="5 7" id="KW-1133">Transmembrane helix</keyword>
<proteinExistence type="inferred from homology"/>
<comment type="caution">
    <text evidence="9">The sequence shown here is derived from an EMBL/GenBank/DDBJ whole genome shotgun (WGS) entry which is preliminary data.</text>
</comment>
<dbReference type="PATRIC" id="fig|1206767.3.peg.1329"/>
<evidence type="ECO:0000256" key="5">
    <source>
        <dbReference type="ARBA" id="ARBA00022989"/>
    </source>
</evidence>
<reference evidence="9 10" key="1">
    <citation type="submission" date="2012-07" db="EMBL/GenBank/DDBJ databases">
        <title>Draft genome sequence of Desulfovibrio magneticus str. Maddingley MBC34 obtained from a metagenomic sequence of a methanogenic enrichment isolated from coal-seam formation water in Victoria, Australia.</title>
        <authorList>
            <person name="Greenfield P."/>
            <person name="Hendry P."/>
            <person name="Li D."/>
            <person name="Rosewarne C.P."/>
            <person name="Tran-Dinh N."/>
            <person name="Elbourne L.D.H."/>
            <person name="Paulsen I.T."/>
            <person name="Midgley D.J."/>
        </authorList>
    </citation>
    <scope>NUCLEOTIDE SEQUENCE [LARGE SCALE GENOMIC DNA]</scope>
    <source>
        <strain evidence="10">Maddingley MBC34</strain>
    </source>
</reference>
<evidence type="ECO:0000259" key="8">
    <source>
        <dbReference type="Pfam" id="PF01757"/>
    </source>
</evidence>
<dbReference type="PANTHER" id="PTHR40074">
    <property type="entry name" value="O-ACETYLTRANSFERASE WECH"/>
    <property type="match status" value="1"/>
</dbReference>
<gene>
    <name evidence="9" type="ORF">B193_1361</name>
</gene>
<feature type="transmembrane region" description="Helical" evidence="7">
    <location>
        <begin position="94"/>
        <end position="117"/>
    </location>
</feature>
<keyword evidence="9" id="KW-0012">Acyltransferase</keyword>